<protein>
    <submittedName>
        <fullName evidence="2">Uncharacterized protein</fullName>
    </submittedName>
</protein>
<dbReference type="RefSeq" id="WP_005601255.1">
    <property type="nucleotide sequence ID" value="NZ_CP079921.1"/>
</dbReference>
<gene>
    <name evidence="2" type="ORF">NCTC10976_00982</name>
</gene>
<dbReference type="EMBL" id="LR134515">
    <property type="protein sequence ID" value="VEJ16878.1"/>
    <property type="molecule type" value="Genomic_DNA"/>
</dbReference>
<dbReference type="Gene3D" id="2.40.160.90">
    <property type="match status" value="1"/>
</dbReference>
<reference evidence="2 3" key="1">
    <citation type="submission" date="2018-12" db="EMBL/GenBank/DDBJ databases">
        <authorList>
            <consortium name="Pathogen Informatics"/>
        </authorList>
    </citation>
    <scope>NUCLEOTIDE SEQUENCE [LARGE SCALE GENOMIC DNA]</scope>
    <source>
        <strain evidence="2 3">NCTC10976</strain>
    </source>
</reference>
<feature type="compositionally biased region" description="Pro residues" evidence="1">
    <location>
        <begin position="92"/>
        <end position="103"/>
    </location>
</feature>
<feature type="region of interest" description="Disordered" evidence="1">
    <location>
        <begin position="23"/>
        <end position="129"/>
    </location>
</feature>
<dbReference type="AlphaFoldDB" id="A0A448TZ00"/>
<evidence type="ECO:0000313" key="3">
    <source>
        <dbReference type="Proteomes" id="UP000275510"/>
    </source>
</evidence>
<accession>A0A448TZ00</accession>
<evidence type="ECO:0000256" key="1">
    <source>
        <dbReference type="SAM" id="MobiDB-lite"/>
    </source>
</evidence>
<organism evidence="2 3">
    <name type="scientific">Actinobacillus pleuropneumoniae</name>
    <name type="common">Haemophilus pleuropneumoniae</name>
    <dbReference type="NCBI Taxonomy" id="715"/>
    <lineage>
        <taxon>Bacteria</taxon>
        <taxon>Pseudomonadati</taxon>
        <taxon>Pseudomonadota</taxon>
        <taxon>Gammaproteobacteria</taxon>
        <taxon>Pasteurellales</taxon>
        <taxon>Pasteurellaceae</taxon>
        <taxon>Actinobacillus</taxon>
    </lineage>
</organism>
<sequence>MRSTFKLTLAAIAVSFVITGCKSSHGPSVVAKNSEPQPIQITKEKDKKEESNKANNIPAKPELPKPVQPAKPELPKPVQPAKPVTPAETPKQPEPIVPTPEKPAQPEHPAQPDIQKNKPYASGINEDSKGKAWRVVALSRNGSLLNISEYRKDHLDSLTKSKNSPLDNSKEFGETEYNHFLSFELGQNEQGSPFIKNLNQKGNNYLGQHSGIYQDSKIVGDSNKINYLYVNQPYSSYGALFTDANNSNLFHVQLSTGRDGRRIISEGESGASYAEYGVYTLNGQTAKWNNGLVGDAVYQGNVIARIEKQIGDKTVVFAPQVDGDVTLNLHLDNNWTDSKLSGKVNSTTIGEIKLEESKLAPATYLVDHIGFNGEAKANNSLEGFYSVEFAGPKLNDAVGSIELENKTDDINNNDITKYNAVFGAVKTEK</sequence>
<proteinExistence type="predicted"/>
<feature type="compositionally biased region" description="Basic and acidic residues" evidence="1">
    <location>
        <begin position="42"/>
        <end position="52"/>
    </location>
</feature>
<name>A0A448TZ00_ACTPL</name>
<dbReference type="PROSITE" id="PS51257">
    <property type="entry name" value="PROKAR_LIPOPROTEIN"/>
    <property type="match status" value="1"/>
</dbReference>
<dbReference type="Proteomes" id="UP000275510">
    <property type="component" value="Chromosome"/>
</dbReference>
<evidence type="ECO:0000313" key="2">
    <source>
        <dbReference type="EMBL" id="VEJ16878.1"/>
    </source>
</evidence>